<dbReference type="InterPro" id="IPR029024">
    <property type="entry name" value="TerB-like"/>
</dbReference>
<evidence type="ECO:0000313" key="2">
    <source>
        <dbReference type="Proteomes" id="UP000478505"/>
    </source>
</evidence>
<gene>
    <name evidence="1" type="ORF">G3567_00125</name>
</gene>
<comment type="caution">
    <text evidence="1">The sequence shown here is derived from an EMBL/GenBank/DDBJ whole genome shotgun (WGS) entry which is preliminary data.</text>
</comment>
<dbReference type="EMBL" id="JAAIKD010000001">
    <property type="protein sequence ID" value="NEV92555.1"/>
    <property type="molecule type" value="Genomic_DNA"/>
</dbReference>
<sequence>MSREDFFENIRNSTRLNHFANLVNLAAIDGDIKPDEEKLLKRFSRKFDVSEEAYDRILENPASFPVHAINLKTQRLEYLFDLLRIVYVDNEMDKAEEFLIKKYAVGLGFSEHKAKTILEKSKLLFENKFSFEFYQLFIESDHN</sequence>
<reference evidence="1 2" key="1">
    <citation type="submission" date="2020-02" db="EMBL/GenBank/DDBJ databases">
        <title>Flavobacteriaceae Psychroflexus bacterium YR1-1, complete genome.</title>
        <authorList>
            <person name="Li Y."/>
            <person name="Wu S."/>
        </authorList>
    </citation>
    <scope>NUCLEOTIDE SEQUENCE [LARGE SCALE GENOMIC DNA]</scope>
    <source>
        <strain evidence="1 2">YR1-1</strain>
    </source>
</reference>
<keyword evidence="2" id="KW-1185">Reference proteome</keyword>
<protein>
    <submittedName>
        <fullName evidence="1">TerB family tellurite resistance protein</fullName>
    </submittedName>
</protein>
<dbReference type="Gene3D" id="1.10.3680.10">
    <property type="entry name" value="TerB-like"/>
    <property type="match status" value="1"/>
</dbReference>
<evidence type="ECO:0000313" key="1">
    <source>
        <dbReference type="EMBL" id="NEV92555.1"/>
    </source>
</evidence>
<organism evidence="1 2">
    <name type="scientific">Psychroflexus aurantiacus</name>
    <dbReference type="NCBI Taxonomy" id="2709310"/>
    <lineage>
        <taxon>Bacteria</taxon>
        <taxon>Pseudomonadati</taxon>
        <taxon>Bacteroidota</taxon>
        <taxon>Flavobacteriia</taxon>
        <taxon>Flavobacteriales</taxon>
        <taxon>Flavobacteriaceae</taxon>
        <taxon>Psychroflexus</taxon>
    </lineage>
</organism>
<dbReference type="Proteomes" id="UP000478505">
    <property type="component" value="Unassembled WGS sequence"/>
</dbReference>
<dbReference type="SUPFAM" id="SSF158682">
    <property type="entry name" value="TerB-like"/>
    <property type="match status" value="1"/>
</dbReference>
<name>A0A6B3R1Q8_9FLAO</name>
<dbReference type="RefSeq" id="WP_164003152.1">
    <property type="nucleotide sequence ID" value="NZ_JAAIKD010000001.1"/>
</dbReference>
<proteinExistence type="predicted"/>
<dbReference type="AlphaFoldDB" id="A0A6B3R1Q8"/>
<dbReference type="CDD" id="cd07177">
    <property type="entry name" value="terB_like"/>
    <property type="match status" value="1"/>
</dbReference>
<accession>A0A6B3R1Q8</accession>